<evidence type="ECO:0000313" key="8">
    <source>
        <dbReference type="Proteomes" id="UP000053244"/>
    </source>
</evidence>
<evidence type="ECO:0000256" key="1">
    <source>
        <dbReference type="ARBA" id="ARBA00001946"/>
    </source>
</evidence>
<dbReference type="Gene3D" id="3.90.79.10">
    <property type="entry name" value="Nucleoside Triphosphate Pyrophosphohydrolase"/>
    <property type="match status" value="1"/>
</dbReference>
<dbReference type="InterPro" id="IPR020084">
    <property type="entry name" value="NUDIX_hydrolase_CS"/>
</dbReference>
<gene>
    <name evidence="7" type="ORF">ADL15_44545</name>
</gene>
<evidence type="ECO:0000313" key="7">
    <source>
        <dbReference type="EMBL" id="KUL24047.1"/>
    </source>
</evidence>
<dbReference type="CDD" id="cd04685">
    <property type="entry name" value="NUDIX_Hydrolase"/>
    <property type="match status" value="1"/>
</dbReference>
<evidence type="ECO:0000256" key="4">
    <source>
        <dbReference type="ARBA" id="ARBA00022842"/>
    </source>
</evidence>
<dbReference type="InterPro" id="IPR000086">
    <property type="entry name" value="NUDIX_hydrolase_dom"/>
</dbReference>
<accession>A0A101JC42</accession>
<evidence type="ECO:0000256" key="3">
    <source>
        <dbReference type="ARBA" id="ARBA00022801"/>
    </source>
</evidence>
<keyword evidence="3 5" id="KW-0378">Hydrolase</keyword>
<dbReference type="PROSITE" id="PS00893">
    <property type="entry name" value="NUDIX_BOX"/>
    <property type="match status" value="1"/>
</dbReference>
<dbReference type="GO" id="GO:0016787">
    <property type="term" value="F:hydrolase activity"/>
    <property type="evidence" value="ECO:0007669"/>
    <property type="project" value="UniProtKB-KW"/>
</dbReference>
<comment type="similarity">
    <text evidence="2 5">Belongs to the Nudix hydrolase family.</text>
</comment>
<evidence type="ECO:0000256" key="2">
    <source>
        <dbReference type="ARBA" id="ARBA00005582"/>
    </source>
</evidence>
<comment type="cofactor">
    <cofactor evidence="1">
        <name>Mg(2+)</name>
        <dbReference type="ChEBI" id="CHEBI:18420"/>
    </cofactor>
</comment>
<feature type="domain" description="Nudix hydrolase" evidence="6">
    <location>
        <begin position="4"/>
        <end position="145"/>
    </location>
</feature>
<comment type="caution">
    <text evidence="7">The sequence shown here is derived from an EMBL/GenBank/DDBJ whole genome shotgun (WGS) entry which is preliminary data.</text>
</comment>
<dbReference type="EMBL" id="LLZH01000325">
    <property type="protein sequence ID" value="KUL24047.1"/>
    <property type="molecule type" value="Genomic_DNA"/>
</dbReference>
<organism evidence="7 8">
    <name type="scientific">Actinoplanes awajinensis subsp. mycoplanecinus</name>
    <dbReference type="NCBI Taxonomy" id="135947"/>
    <lineage>
        <taxon>Bacteria</taxon>
        <taxon>Bacillati</taxon>
        <taxon>Actinomycetota</taxon>
        <taxon>Actinomycetes</taxon>
        <taxon>Micromonosporales</taxon>
        <taxon>Micromonosporaceae</taxon>
        <taxon>Actinoplanes</taxon>
    </lineage>
</organism>
<dbReference type="SUPFAM" id="SSF55811">
    <property type="entry name" value="Nudix"/>
    <property type="match status" value="1"/>
</dbReference>
<name>A0A101JC42_9ACTN</name>
<protein>
    <submittedName>
        <fullName evidence="7">NUDIX hydrolase</fullName>
    </submittedName>
</protein>
<dbReference type="AlphaFoldDB" id="A0A101JC42"/>
<dbReference type="PANTHER" id="PTHR43046:SF12">
    <property type="entry name" value="GDP-MANNOSE MANNOSYL HYDROLASE"/>
    <property type="match status" value="1"/>
</dbReference>
<dbReference type="PROSITE" id="PS51462">
    <property type="entry name" value="NUDIX"/>
    <property type="match status" value="1"/>
</dbReference>
<dbReference type="OrthoDB" id="9804442at2"/>
<proteinExistence type="inferred from homology"/>
<dbReference type="PANTHER" id="PTHR43046">
    <property type="entry name" value="GDP-MANNOSE MANNOSYL HYDROLASE"/>
    <property type="match status" value="1"/>
</dbReference>
<keyword evidence="8" id="KW-1185">Reference proteome</keyword>
<reference evidence="7 8" key="1">
    <citation type="submission" date="2015-10" db="EMBL/GenBank/DDBJ databases">
        <authorList>
            <person name="Gilbert D.G."/>
        </authorList>
    </citation>
    <scope>NUCLEOTIDE SEQUENCE [LARGE SCALE GENOMIC DNA]</scope>
    <source>
        <strain evidence="7 8">NRRL B-16712</strain>
    </source>
</reference>
<dbReference type="InterPro" id="IPR020476">
    <property type="entry name" value="Nudix_hydrolase"/>
</dbReference>
<dbReference type="Pfam" id="PF00293">
    <property type="entry name" value="NUDIX"/>
    <property type="match status" value="1"/>
</dbReference>
<keyword evidence="4" id="KW-0460">Magnesium</keyword>
<evidence type="ECO:0000259" key="6">
    <source>
        <dbReference type="PROSITE" id="PS51462"/>
    </source>
</evidence>
<dbReference type="InterPro" id="IPR015797">
    <property type="entry name" value="NUDIX_hydrolase-like_dom_sf"/>
</dbReference>
<sequence length="149" mass="16891">MEPAHRPAVRVICYDADGRILLLNWLDPHDGSRLWEPPGGGIDPGETPLQAARRELTEETGLDPALIRPDFLLVERDTVWKGRRWRGPEQFFAASYPTAQPEVRRDGLLPYEQTDLQAHRWIHPADFPTLPDRLEPPTLADICATLLAI</sequence>
<dbReference type="PRINTS" id="PR00502">
    <property type="entry name" value="NUDIXFAMILY"/>
</dbReference>
<evidence type="ECO:0000256" key="5">
    <source>
        <dbReference type="RuleBase" id="RU003476"/>
    </source>
</evidence>
<dbReference type="Proteomes" id="UP000053244">
    <property type="component" value="Unassembled WGS sequence"/>
</dbReference>
<dbReference type="RefSeq" id="WP_067705625.1">
    <property type="nucleotide sequence ID" value="NZ_LLZH01000325.1"/>
</dbReference>